<feature type="non-terminal residue" evidence="2">
    <location>
        <position position="60"/>
    </location>
</feature>
<reference evidence="2" key="1">
    <citation type="submission" date="2021-02" db="EMBL/GenBank/DDBJ databases">
        <authorList>
            <person name="Nowell W R."/>
        </authorList>
    </citation>
    <scope>NUCLEOTIDE SEQUENCE</scope>
</reference>
<evidence type="ECO:0000313" key="2">
    <source>
        <dbReference type="EMBL" id="CAF4733649.1"/>
    </source>
</evidence>
<dbReference type="EMBL" id="CAJOBG010109001">
    <property type="protein sequence ID" value="CAF4733649.1"/>
    <property type="molecule type" value="Genomic_DNA"/>
</dbReference>
<accession>A0A821KC05</accession>
<evidence type="ECO:0000313" key="3">
    <source>
        <dbReference type="Proteomes" id="UP000663866"/>
    </source>
</evidence>
<dbReference type="Proteomes" id="UP000663866">
    <property type="component" value="Unassembled WGS sequence"/>
</dbReference>
<organism evidence="2 3">
    <name type="scientific">Rotaria magnacalcarata</name>
    <dbReference type="NCBI Taxonomy" id="392030"/>
    <lineage>
        <taxon>Eukaryota</taxon>
        <taxon>Metazoa</taxon>
        <taxon>Spiralia</taxon>
        <taxon>Gnathifera</taxon>
        <taxon>Rotifera</taxon>
        <taxon>Eurotatoria</taxon>
        <taxon>Bdelloidea</taxon>
        <taxon>Philodinida</taxon>
        <taxon>Philodinidae</taxon>
        <taxon>Rotaria</taxon>
    </lineage>
</organism>
<feature type="non-terminal residue" evidence="2">
    <location>
        <position position="1"/>
    </location>
</feature>
<dbReference type="AlphaFoldDB" id="A0A821KC05"/>
<protein>
    <submittedName>
        <fullName evidence="2">Uncharacterized protein</fullName>
    </submittedName>
</protein>
<comment type="caution">
    <text evidence="2">The sequence shown here is derived from an EMBL/GenBank/DDBJ whole genome shotgun (WGS) entry which is preliminary data.</text>
</comment>
<gene>
    <name evidence="2" type="ORF">OVN521_LOCUS49536</name>
</gene>
<evidence type="ECO:0000256" key="1">
    <source>
        <dbReference type="SAM" id="Coils"/>
    </source>
</evidence>
<keyword evidence="3" id="KW-1185">Reference proteome</keyword>
<name>A0A821KC05_9BILA</name>
<feature type="coiled-coil region" evidence="1">
    <location>
        <begin position="18"/>
        <end position="52"/>
    </location>
</feature>
<keyword evidence="1" id="KW-0175">Coiled coil</keyword>
<proteinExistence type="predicted"/>
<sequence length="60" mass="7166">TTNRARSRLLEVHDEQYIRDREEYILELYEQIRELEARRRQLELESSKLSAGNSSSVTRA</sequence>